<dbReference type="GO" id="GO:0003824">
    <property type="term" value="F:catalytic activity"/>
    <property type="evidence" value="ECO:0007669"/>
    <property type="project" value="UniProtKB-ARBA"/>
</dbReference>
<dbReference type="Pfam" id="PF12697">
    <property type="entry name" value="Abhydrolase_6"/>
    <property type="match status" value="1"/>
</dbReference>
<reference evidence="2 3" key="1">
    <citation type="submission" date="2017-05" db="EMBL/GenBank/DDBJ databases">
        <title>Biotechnological potential of actinobacteria isolated from South African environments.</title>
        <authorList>
            <person name="Le Roes-Hill M."/>
            <person name="Prins A."/>
            <person name="Durrell K.A."/>
        </authorList>
    </citation>
    <scope>NUCLEOTIDE SEQUENCE [LARGE SCALE GENOMIC DNA]</scope>
    <source>
        <strain evidence="2">M26</strain>
    </source>
</reference>
<dbReference type="Pfam" id="PF04978">
    <property type="entry name" value="MST"/>
    <property type="match status" value="1"/>
</dbReference>
<evidence type="ECO:0000259" key="1">
    <source>
        <dbReference type="Pfam" id="PF12697"/>
    </source>
</evidence>
<dbReference type="AlphaFoldDB" id="A0A243RJY7"/>
<sequence>MQYDRIVKGERRIPYVNDFNGSVAPNIGAAFRRRRLGHFRDAPAFARYRNAYDRAMAELPEPDQIQDVATHFGTVRVYRFGAGDGVPLLLLPGRTASTPLWESNLVGLTAHRPVYTVDLLGEPGLSVQTRAFASAADQADWLAELLARLGHDRVHLVGVSIGGWSAFHLALRVPEKIASVSLLDPAILFGRITWKVVVVSLGSVVPFFPESWRRRLLSWISGGADASDDEPVANLISAGMRDFTAFLPPPTYPTDDEVAGVDVPVLALIAGRSIIHDPRKAALRARRLLARGVVELWPDASHAINGEFPERVNARVLAFVDEIDRTGQDAWRGTVPPRRVLIHMIEEYARHNGHADLLRERTDGTAGL</sequence>
<dbReference type="InterPro" id="IPR000073">
    <property type="entry name" value="AB_hydrolase_1"/>
</dbReference>
<dbReference type="EMBL" id="NGFP01000088">
    <property type="protein sequence ID" value="OUC95130.1"/>
    <property type="molecule type" value="Genomic_DNA"/>
</dbReference>
<feature type="domain" description="AB hydrolase-1" evidence="1">
    <location>
        <begin position="88"/>
        <end position="314"/>
    </location>
</feature>
<dbReference type="SUPFAM" id="SSF109854">
    <property type="entry name" value="DinB/YfiT-like putative metalloenzymes"/>
    <property type="match status" value="1"/>
</dbReference>
<name>A0A243RJY7_9ACTN</name>
<dbReference type="PANTHER" id="PTHR43798:SF33">
    <property type="entry name" value="HYDROLASE, PUTATIVE (AFU_ORTHOLOGUE AFUA_2G14860)-RELATED"/>
    <property type="match status" value="1"/>
</dbReference>
<protein>
    <recommendedName>
        <fullName evidence="1">AB hydrolase-1 domain-containing protein</fullName>
    </recommendedName>
</protein>
<evidence type="ECO:0000313" key="2">
    <source>
        <dbReference type="EMBL" id="OUC95130.1"/>
    </source>
</evidence>
<dbReference type="InterPro" id="IPR007061">
    <property type="entry name" value="MST-like"/>
</dbReference>
<keyword evidence="3" id="KW-1185">Reference proteome</keyword>
<dbReference type="InterPro" id="IPR050266">
    <property type="entry name" value="AB_hydrolase_sf"/>
</dbReference>
<dbReference type="InterPro" id="IPR034660">
    <property type="entry name" value="DinB/YfiT-like"/>
</dbReference>
<proteinExistence type="predicted"/>
<dbReference type="SUPFAM" id="SSF53474">
    <property type="entry name" value="alpha/beta-Hydrolases"/>
    <property type="match status" value="1"/>
</dbReference>
<gene>
    <name evidence="2" type="ORF">CA984_19855</name>
</gene>
<dbReference type="Gene3D" id="3.40.50.1820">
    <property type="entry name" value="alpha/beta hydrolase"/>
    <property type="match status" value="1"/>
</dbReference>
<dbReference type="InterPro" id="IPR029058">
    <property type="entry name" value="AB_hydrolase_fold"/>
</dbReference>
<dbReference type="PANTHER" id="PTHR43798">
    <property type="entry name" value="MONOACYLGLYCEROL LIPASE"/>
    <property type="match status" value="1"/>
</dbReference>
<evidence type="ECO:0000313" key="3">
    <source>
        <dbReference type="Proteomes" id="UP000194761"/>
    </source>
</evidence>
<organism evidence="2 3">
    <name type="scientific">Streptosporangium minutum</name>
    <dbReference type="NCBI Taxonomy" id="569862"/>
    <lineage>
        <taxon>Bacteria</taxon>
        <taxon>Bacillati</taxon>
        <taxon>Actinomycetota</taxon>
        <taxon>Actinomycetes</taxon>
        <taxon>Streptosporangiales</taxon>
        <taxon>Streptosporangiaceae</taxon>
        <taxon>Streptosporangium</taxon>
    </lineage>
</organism>
<dbReference type="Proteomes" id="UP000194761">
    <property type="component" value="Unassembled WGS sequence"/>
</dbReference>
<dbReference type="GO" id="GO:0016020">
    <property type="term" value="C:membrane"/>
    <property type="evidence" value="ECO:0007669"/>
    <property type="project" value="TreeGrafter"/>
</dbReference>
<comment type="caution">
    <text evidence="2">The sequence shown here is derived from an EMBL/GenBank/DDBJ whole genome shotgun (WGS) entry which is preliminary data.</text>
</comment>
<accession>A0A243RJY7</accession>